<dbReference type="InterPro" id="IPR052173">
    <property type="entry name" value="Beta-lactam_resp_regulator"/>
</dbReference>
<keyword evidence="4 5" id="KW-0472">Membrane</keyword>
<keyword evidence="5" id="KW-1003">Cell membrane</keyword>
<name>A0ABU3A3B3_9GAMM</name>
<feature type="transmembrane region" description="Helical" evidence="5">
    <location>
        <begin position="182"/>
        <end position="205"/>
    </location>
</feature>
<evidence type="ECO:0000313" key="8">
    <source>
        <dbReference type="Proteomes" id="UP001266357"/>
    </source>
</evidence>
<feature type="transmembrane region" description="Helical" evidence="5">
    <location>
        <begin position="35"/>
        <end position="55"/>
    </location>
</feature>
<keyword evidence="3 5" id="KW-1133">Transmembrane helix</keyword>
<evidence type="ECO:0000259" key="6">
    <source>
        <dbReference type="PROSITE" id="PS52015"/>
    </source>
</evidence>
<protein>
    <recommendedName>
        <fullName evidence="5">Protein TonB</fullName>
    </recommendedName>
</protein>
<dbReference type="PROSITE" id="PS52015">
    <property type="entry name" value="TONB_CTD"/>
    <property type="match status" value="1"/>
</dbReference>
<feature type="transmembrane region" description="Helical" evidence="5">
    <location>
        <begin position="6"/>
        <end position="23"/>
    </location>
</feature>
<accession>A0ABU3A3B3</accession>
<dbReference type="SUPFAM" id="SSF74653">
    <property type="entry name" value="TolA/TonB C-terminal domain"/>
    <property type="match status" value="1"/>
</dbReference>
<dbReference type="InterPro" id="IPR006260">
    <property type="entry name" value="TonB/TolA_C"/>
</dbReference>
<dbReference type="InterPro" id="IPR008756">
    <property type="entry name" value="Peptidase_M56"/>
</dbReference>
<evidence type="ECO:0000256" key="4">
    <source>
        <dbReference type="ARBA" id="ARBA00023136"/>
    </source>
</evidence>
<comment type="caution">
    <text evidence="7">The sequence shown here is derived from an EMBL/GenBank/DDBJ whole genome shotgun (WGS) entry which is preliminary data.</text>
</comment>
<keyword evidence="2 5" id="KW-0812">Transmembrane</keyword>
<dbReference type="PRINTS" id="PR01374">
    <property type="entry name" value="TONBPROTEIN"/>
</dbReference>
<sequence>MIDLLITWFAPLTIILSIILISHRLLLKRLGPTKVYLLWLCVPIGLFFYSLPLSWEANNHFADDKIQQFIVVPTQTFQQQFTVEWLISCWILISTLMLIYWLISHFQFLNKTALTRLDPNQLPVKLPLNLPVYQSAHAYSPMIVGVINQKLLLPEEFTALYNDEQQKLILEHEICHFDRNDIYWNLIAFMFLALFWFHPLVWLAYFRFRRDQELSCDQIVLARKQLASRINYSRALLVAAETSPPLAFAQLSFKKYGDKEIMFERIKHIKTHTKASKLSLALASVLSITLLSGLSYAGNIGDGNNTQKHRTPPAVKKEAMPTYRVEPKYPLKAVEEEIEGAVVLKFDINGEGEVKNVEVMDGVPAYVFDRVAMTALKQWKYEATGEYHKNQLVQLDFRMGPDSTFKDVNLIEKIRVTQ</sequence>
<evidence type="ECO:0000256" key="2">
    <source>
        <dbReference type="ARBA" id="ARBA00022692"/>
    </source>
</evidence>
<dbReference type="InterPro" id="IPR003538">
    <property type="entry name" value="TonB"/>
</dbReference>
<comment type="similarity">
    <text evidence="5">Belongs to the TonB family.</text>
</comment>
<evidence type="ECO:0000256" key="1">
    <source>
        <dbReference type="ARBA" id="ARBA00004167"/>
    </source>
</evidence>
<keyword evidence="5" id="KW-0813">Transport</keyword>
<evidence type="ECO:0000256" key="5">
    <source>
        <dbReference type="RuleBase" id="RU362123"/>
    </source>
</evidence>
<keyword evidence="5" id="KW-0735">Signal-anchor</keyword>
<feature type="domain" description="TonB C-terminal" evidence="6">
    <location>
        <begin position="314"/>
        <end position="406"/>
    </location>
</feature>
<dbReference type="RefSeq" id="WP_311583188.1">
    <property type="nucleotide sequence ID" value="NZ_JAVRIF010000008.1"/>
</dbReference>
<dbReference type="NCBIfam" id="TIGR01352">
    <property type="entry name" value="tonB_Cterm"/>
    <property type="match status" value="1"/>
</dbReference>
<dbReference type="InterPro" id="IPR037682">
    <property type="entry name" value="TonB_C"/>
</dbReference>
<organism evidence="7 8">
    <name type="scientific">Thalassotalea castellviae</name>
    <dbReference type="NCBI Taxonomy" id="3075612"/>
    <lineage>
        <taxon>Bacteria</taxon>
        <taxon>Pseudomonadati</taxon>
        <taxon>Pseudomonadota</taxon>
        <taxon>Gammaproteobacteria</taxon>
        <taxon>Alteromonadales</taxon>
        <taxon>Colwelliaceae</taxon>
        <taxon>Thalassotalea</taxon>
    </lineage>
</organism>
<feature type="transmembrane region" description="Helical" evidence="5">
    <location>
        <begin position="85"/>
        <end position="103"/>
    </location>
</feature>
<dbReference type="Pfam" id="PF03544">
    <property type="entry name" value="TonB_C"/>
    <property type="match status" value="1"/>
</dbReference>
<reference evidence="7 8" key="1">
    <citation type="submission" date="2023-09" db="EMBL/GenBank/DDBJ databases">
        <authorList>
            <person name="Rey-Velasco X."/>
        </authorList>
    </citation>
    <scope>NUCLEOTIDE SEQUENCE [LARGE SCALE GENOMIC DNA]</scope>
    <source>
        <strain evidence="7 8">W431</strain>
    </source>
</reference>
<comment type="caution">
    <text evidence="5">Lacks conserved residue(s) required for the propagation of feature annotation.</text>
</comment>
<evidence type="ECO:0000256" key="3">
    <source>
        <dbReference type="ARBA" id="ARBA00022989"/>
    </source>
</evidence>
<comment type="subcellular location">
    <subcellularLocation>
        <location evidence="5">Cell inner membrane</location>
        <topology evidence="5">Single-pass membrane protein</topology>
        <orientation evidence="5">Periplasmic side</orientation>
    </subcellularLocation>
    <subcellularLocation>
        <location evidence="1">Membrane</location>
        <topology evidence="1">Single-pass membrane protein</topology>
    </subcellularLocation>
</comment>
<keyword evidence="8" id="KW-1185">Reference proteome</keyword>
<dbReference type="PANTHER" id="PTHR34978:SF3">
    <property type="entry name" value="SLR0241 PROTEIN"/>
    <property type="match status" value="1"/>
</dbReference>
<dbReference type="PANTHER" id="PTHR34978">
    <property type="entry name" value="POSSIBLE SENSOR-TRANSDUCER PROTEIN BLAR"/>
    <property type="match status" value="1"/>
</dbReference>
<dbReference type="CDD" id="cd07341">
    <property type="entry name" value="M56_BlaR1_MecR1_like"/>
    <property type="match status" value="1"/>
</dbReference>
<keyword evidence="5" id="KW-0653">Protein transport</keyword>
<dbReference type="EMBL" id="JAVRIF010000008">
    <property type="protein sequence ID" value="MDT0604659.1"/>
    <property type="molecule type" value="Genomic_DNA"/>
</dbReference>
<evidence type="ECO:0000313" key="7">
    <source>
        <dbReference type="EMBL" id="MDT0604659.1"/>
    </source>
</evidence>
<keyword evidence="5" id="KW-0997">Cell inner membrane</keyword>
<dbReference type="Pfam" id="PF05569">
    <property type="entry name" value="Peptidase_M56"/>
    <property type="match status" value="1"/>
</dbReference>
<dbReference type="Proteomes" id="UP001266357">
    <property type="component" value="Unassembled WGS sequence"/>
</dbReference>
<gene>
    <name evidence="7" type="ORF">RM573_13695</name>
</gene>
<comment type="function">
    <text evidence="5">Interacts with outer membrane receptor proteins that carry out high-affinity binding and energy dependent uptake into the periplasmic space of specific substrates. It could act to transduce energy from the cytoplasmic membrane to specific energy-requiring processes in the outer membrane, resulting in the release into the periplasm of ligands bound by these outer membrane proteins.</text>
</comment>
<proteinExistence type="inferred from homology"/>
<dbReference type="Gene3D" id="3.30.2420.10">
    <property type="entry name" value="TonB"/>
    <property type="match status" value="1"/>
</dbReference>